<comment type="caution">
    <text evidence="5">The sequence shown here is derived from an EMBL/GenBank/DDBJ whole genome shotgun (WGS) entry which is preliminary data.</text>
</comment>
<dbReference type="GO" id="GO:0005634">
    <property type="term" value="C:nucleus"/>
    <property type="evidence" value="ECO:0007669"/>
    <property type="project" value="UniProtKB-SubCell"/>
</dbReference>
<accession>A0A7D9DAW4</accession>
<dbReference type="EMBL" id="CACRXK020000327">
    <property type="protein sequence ID" value="CAB3980822.1"/>
    <property type="molecule type" value="Genomic_DNA"/>
</dbReference>
<evidence type="ECO:0000256" key="1">
    <source>
        <dbReference type="ARBA" id="ARBA00004123"/>
    </source>
</evidence>
<dbReference type="CDD" id="cd23159">
    <property type="entry name" value="Prefoldin_URI1"/>
    <property type="match status" value="1"/>
</dbReference>
<proteinExistence type="inferred from homology"/>
<evidence type="ECO:0000256" key="2">
    <source>
        <dbReference type="ARBA" id="ARBA00023242"/>
    </source>
</evidence>
<dbReference type="PANTHER" id="PTHR15111">
    <property type="entry name" value="RNA POLYMERASE II SUBUNIT 5-MEDIATING PROTEIN NNX3"/>
    <property type="match status" value="1"/>
</dbReference>
<dbReference type="Proteomes" id="UP001152795">
    <property type="component" value="Unassembled WGS sequence"/>
</dbReference>
<comment type="subcellular location">
    <subcellularLocation>
        <location evidence="1">Nucleus</location>
    </subcellularLocation>
</comment>
<dbReference type="InterPro" id="IPR004127">
    <property type="entry name" value="Prefoldin_subunit_alpha"/>
</dbReference>
<evidence type="ECO:0000313" key="5">
    <source>
        <dbReference type="EMBL" id="CAB3980822.1"/>
    </source>
</evidence>
<gene>
    <name evidence="5" type="ORF">PACLA_8A010233</name>
</gene>
<dbReference type="OrthoDB" id="21413at2759"/>
<dbReference type="Gene3D" id="1.10.287.370">
    <property type="match status" value="1"/>
</dbReference>
<keyword evidence="6" id="KW-1185">Reference proteome</keyword>
<keyword evidence="2" id="KW-0539">Nucleus</keyword>
<sequence>MSDLNDISRLQEEQEKTLKNCETMIEKWEKFKEDYEAVDKLLNDLPHKTTHDVMVPIGPLAFMPGQLIHTNEIMVLLGDNWFAERSATQAVEIAKRRLESVEEYLSNLHKEHENILSHMSFTNNVVNTRTQNDFQEIKEELTEKDRQRQDKKSRRVAHANATKHSVKKVDLRNHSSSKQTKSKEDENLFAKLEELERQEQINKELENEQYFADYDESTRALNSSTENETSNNLRAGSKTIACSNNFSVCNSKERARKPCTVREHNNSSRAESCSFEKERATNARSTQSEQNDVGDACSVVENSNDLHKKRLVKKVSWKESIVEEQEEDRVACQKDENLTIYFTHSSGKITSHEEMESHEKRQNITSPADILTHYLEKNMEQQHSQLKNSTDEQSSMSKIPELQQGNLTQNQEHNTKEEKVLQAFADVVVEHKDIPSTSASIEKDKVYYFILIVLGITCEYDVKPVILSLSFSIATETRNKKNIQIQSRKNEKQLNEEKITNCNRKIFHL</sequence>
<dbReference type="InterPro" id="IPR052255">
    <property type="entry name" value="RNA_pol_II_subunit5-mediator"/>
</dbReference>
<dbReference type="InterPro" id="IPR009053">
    <property type="entry name" value="Prefoldin"/>
</dbReference>
<dbReference type="AlphaFoldDB" id="A0A7D9DAW4"/>
<reference evidence="5" key="1">
    <citation type="submission" date="2020-04" db="EMBL/GenBank/DDBJ databases">
        <authorList>
            <person name="Alioto T."/>
            <person name="Alioto T."/>
            <person name="Gomez Garrido J."/>
        </authorList>
    </citation>
    <scope>NUCLEOTIDE SEQUENCE</scope>
    <source>
        <strain evidence="5">A484AB</strain>
    </source>
</reference>
<organism evidence="5 6">
    <name type="scientific">Paramuricea clavata</name>
    <name type="common">Red gorgonian</name>
    <name type="synonym">Violescent sea-whip</name>
    <dbReference type="NCBI Taxonomy" id="317549"/>
    <lineage>
        <taxon>Eukaryota</taxon>
        <taxon>Metazoa</taxon>
        <taxon>Cnidaria</taxon>
        <taxon>Anthozoa</taxon>
        <taxon>Octocorallia</taxon>
        <taxon>Malacalcyonacea</taxon>
        <taxon>Plexauridae</taxon>
        <taxon>Paramuricea</taxon>
    </lineage>
</organism>
<dbReference type="Pfam" id="PF02996">
    <property type="entry name" value="Prefoldin"/>
    <property type="match status" value="1"/>
</dbReference>
<comment type="similarity">
    <text evidence="3">Belongs to the RNA polymerase II subunit 5-mediating protein family.</text>
</comment>
<evidence type="ECO:0000313" key="6">
    <source>
        <dbReference type="Proteomes" id="UP001152795"/>
    </source>
</evidence>
<dbReference type="PANTHER" id="PTHR15111:SF0">
    <property type="entry name" value="UNCONVENTIONAL PREFOLDIN RPB5 INTERACTOR 1"/>
    <property type="match status" value="1"/>
</dbReference>
<dbReference type="GO" id="GO:0003714">
    <property type="term" value="F:transcription corepressor activity"/>
    <property type="evidence" value="ECO:0007669"/>
    <property type="project" value="TreeGrafter"/>
</dbReference>
<dbReference type="GO" id="GO:0019212">
    <property type="term" value="F:phosphatase inhibitor activity"/>
    <property type="evidence" value="ECO:0007669"/>
    <property type="project" value="TreeGrafter"/>
</dbReference>
<dbReference type="SUPFAM" id="SSF46579">
    <property type="entry name" value="Prefoldin"/>
    <property type="match status" value="1"/>
</dbReference>
<name>A0A7D9DAW4_PARCT</name>
<dbReference type="GO" id="GO:0003682">
    <property type="term" value="F:chromatin binding"/>
    <property type="evidence" value="ECO:0007669"/>
    <property type="project" value="TreeGrafter"/>
</dbReference>
<feature type="region of interest" description="Disordered" evidence="4">
    <location>
        <begin position="142"/>
        <end position="187"/>
    </location>
</feature>
<dbReference type="GO" id="GO:0000122">
    <property type="term" value="P:negative regulation of transcription by RNA polymerase II"/>
    <property type="evidence" value="ECO:0007669"/>
    <property type="project" value="TreeGrafter"/>
</dbReference>
<protein>
    <submittedName>
        <fullName evidence="5">Unconventional prefoldin RPB5 interactor-like</fullName>
    </submittedName>
</protein>
<evidence type="ECO:0000256" key="3">
    <source>
        <dbReference type="ARBA" id="ARBA00038295"/>
    </source>
</evidence>
<evidence type="ECO:0000256" key="4">
    <source>
        <dbReference type="SAM" id="MobiDB-lite"/>
    </source>
</evidence>